<dbReference type="PANTHER" id="PTHR43056:SF10">
    <property type="entry name" value="COCE_NOND FAMILY, PUTATIVE (AFU_ORTHOLOGUE AFUA_7G00600)-RELATED"/>
    <property type="match status" value="1"/>
</dbReference>
<feature type="domain" description="Xaa-Pro dipeptidyl-peptidase C-terminal" evidence="3">
    <location>
        <begin position="346"/>
        <end position="602"/>
    </location>
</feature>
<proteinExistence type="predicted"/>
<dbReference type="InterPro" id="IPR008979">
    <property type="entry name" value="Galactose-bd-like_sf"/>
</dbReference>
<dbReference type="SUPFAM" id="SSF53474">
    <property type="entry name" value="alpha/beta-Hydrolases"/>
    <property type="match status" value="1"/>
</dbReference>
<organism evidence="4 5">
    <name type="scientific">Roseovarius nubinhibens</name>
    <dbReference type="NCBI Taxonomy" id="314263"/>
    <lineage>
        <taxon>Bacteria</taxon>
        <taxon>Pseudomonadati</taxon>
        <taxon>Pseudomonadota</taxon>
        <taxon>Alphaproteobacteria</taxon>
        <taxon>Rhodobacterales</taxon>
        <taxon>Roseobacteraceae</taxon>
        <taxon>Roseovarius</taxon>
    </lineage>
</organism>
<name>A0A348WFK3_9RHOB</name>
<dbReference type="InterPro" id="IPR000383">
    <property type="entry name" value="Xaa-Pro-like_dom"/>
</dbReference>
<dbReference type="Gene3D" id="2.60.120.260">
    <property type="entry name" value="Galactose-binding domain-like"/>
    <property type="match status" value="1"/>
</dbReference>
<dbReference type="Pfam" id="PF02129">
    <property type="entry name" value="Peptidase_S15"/>
    <property type="match status" value="1"/>
</dbReference>
<dbReference type="PANTHER" id="PTHR43056">
    <property type="entry name" value="PEPTIDASE S9 PROLYL OLIGOPEPTIDASE"/>
    <property type="match status" value="1"/>
</dbReference>
<dbReference type="EMBL" id="DMVW01000153">
    <property type="protein sequence ID" value="HAR53315.1"/>
    <property type="molecule type" value="Genomic_DNA"/>
</dbReference>
<dbReference type="InterPro" id="IPR005674">
    <property type="entry name" value="CocE/Ser_esterase"/>
</dbReference>
<dbReference type="InterPro" id="IPR029058">
    <property type="entry name" value="AB_hydrolase_fold"/>
</dbReference>
<dbReference type="GO" id="GO:0008239">
    <property type="term" value="F:dipeptidyl-peptidase activity"/>
    <property type="evidence" value="ECO:0007669"/>
    <property type="project" value="InterPro"/>
</dbReference>
<dbReference type="InterPro" id="IPR013736">
    <property type="entry name" value="Xaa-Pro_dipept_C"/>
</dbReference>
<accession>A0A348WFK3</accession>
<dbReference type="AlphaFoldDB" id="A0A348WFK3"/>
<dbReference type="SMART" id="SM00939">
    <property type="entry name" value="PepX_C"/>
    <property type="match status" value="1"/>
</dbReference>
<dbReference type="InterPro" id="IPR050585">
    <property type="entry name" value="Xaa-Pro_dipeptidyl-ppase/CocE"/>
</dbReference>
<evidence type="ECO:0000313" key="4">
    <source>
        <dbReference type="EMBL" id="HAR53315.1"/>
    </source>
</evidence>
<dbReference type="Pfam" id="PF08530">
    <property type="entry name" value="PepX_C"/>
    <property type="match status" value="1"/>
</dbReference>
<evidence type="ECO:0000259" key="3">
    <source>
        <dbReference type="SMART" id="SM00939"/>
    </source>
</evidence>
<protein>
    <submittedName>
        <fullName evidence="4">Peptidase S15</fullName>
    </submittedName>
</protein>
<dbReference type="SUPFAM" id="SSF49785">
    <property type="entry name" value="Galactose-binding domain-like"/>
    <property type="match status" value="1"/>
</dbReference>
<dbReference type="Gene3D" id="1.10.3020.10">
    <property type="entry name" value="alpha-amino acid ester hydrolase ( Helical cap domain)"/>
    <property type="match status" value="1"/>
</dbReference>
<dbReference type="Proteomes" id="UP000264719">
    <property type="component" value="Unassembled WGS sequence"/>
</dbReference>
<evidence type="ECO:0000313" key="5">
    <source>
        <dbReference type="Proteomes" id="UP000264719"/>
    </source>
</evidence>
<keyword evidence="1" id="KW-0378">Hydrolase</keyword>
<feature type="region of interest" description="Disordered" evidence="2">
    <location>
        <begin position="27"/>
        <end position="67"/>
    </location>
</feature>
<dbReference type="NCBIfam" id="TIGR00976">
    <property type="entry name" value="CocE_NonD"/>
    <property type="match status" value="1"/>
</dbReference>
<comment type="caution">
    <text evidence="4">The sequence shown here is derived from an EMBL/GenBank/DDBJ whole genome shotgun (WGS) entry which is preliminary data.</text>
</comment>
<evidence type="ECO:0000256" key="1">
    <source>
        <dbReference type="ARBA" id="ARBA00022801"/>
    </source>
</evidence>
<gene>
    <name evidence="4" type="ORF">DCS45_15780</name>
</gene>
<evidence type="ECO:0000256" key="2">
    <source>
        <dbReference type="SAM" id="MobiDB-lite"/>
    </source>
</evidence>
<sequence>MRCCKELQWAKCSERLWGLGSAGEFGGLHPPARRSTVPPERPRGCAARGAGPDLRDQPQKISQGESMVTSTETIWIEMPDGARLAARLWLPEGDGPFPTILEYIPYRRRDRTRLRDEAMHPRFARAGYASIRVDMRGAGDSDGLMHGEYLEQEIQDGCDVIGWIRAQEWSDGQVGMFGKSWGAYSAYQVAARRPEGLRAIAPVMGTDDRWAECIHFSGGCLMSDNFWWGAIMQLFNAQPPDPAVLGEAWRETWRARLEAAEFWPAEWLEHQTRDAFWQHGSVCENYADIEVPAYIFGGWADAYRNTPFRMAEHATSPVKVMIGPWGHLYPHEGAPGPQVDFPAELIRWWDHWMKGRDTGLMDEPPLRLYLREATAPGDDPDPRPGRWVEEPRWPSPNVAEEIFHLNHGVLGQSPHPGPDMSVTTPTSYGASGGDFMSFATPGDLPGDARLDGAGALEFRSAPCEAALDILGQARLRLRVAADKPQAMLAALLVDEAPDGAQTVIARGFANLMHLDGPEQVTPLSPGTPVEAEILLHATGYRLLEGHRVLIKLSSAYWPILWPSPEPVKITLTPGLSQLSLPLRQAVADAPTPRALPAPDAPPQPAMTQIREGRMKRGWQFDALSGKLINRTWIDGGVFGPVGRIRIDETGTELGDISERIYEIGSDPTSARAVMTQEGHFTRDDWNARIETRAEMWCDATHFYLEAGTRCFVDDALFHEKSWSHRIRRNGM</sequence>
<dbReference type="Gene3D" id="3.40.50.1820">
    <property type="entry name" value="alpha/beta hydrolase"/>
    <property type="match status" value="1"/>
</dbReference>
<reference evidence="4 5" key="1">
    <citation type="journal article" date="2018" name="Nat. Biotechnol.">
        <title>A standardized bacterial taxonomy based on genome phylogeny substantially revises the tree of life.</title>
        <authorList>
            <person name="Parks D.H."/>
            <person name="Chuvochina M."/>
            <person name="Waite D.W."/>
            <person name="Rinke C."/>
            <person name="Skarshewski A."/>
            <person name="Chaumeil P.A."/>
            <person name="Hugenholtz P."/>
        </authorList>
    </citation>
    <scope>NUCLEOTIDE SEQUENCE [LARGE SCALE GENOMIC DNA]</scope>
    <source>
        <strain evidence="4">UBA9169</strain>
    </source>
</reference>